<comment type="caution">
    <text evidence="1">The sequence shown here is derived from an EMBL/GenBank/DDBJ whole genome shotgun (WGS) entry which is preliminary data.</text>
</comment>
<dbReference type="EMBL" id="LCRN01000038">
    <property type="protein sequence ID" value="KKW35462.1"/>
    <property type="molecule type" value="Genomic_DNA"/>
</dbReference>
<reference evidence="1 2" key="1">
    <citation type="journal article" date="2015" name="Nature">
        <title>rRNA introns, odd ribosomes, and small enigmatic genomes across a large radiation of phyla.</title>
        <authorList>
            <person name="Brown C.T."/>
            <person name="Hug L.A."/>
            <person name="Thomas B.C."/>
            <person name="Sharon I."/>
            <person name="Castelle C.J."/>
            <person name="Singh A."/>
            <person name="Wilkins M.J."/>
            <person name="Williams K.H."/>
            <person name="Banfield J.F."/>
        </authorList>
    </citation>
    <scope>NUCLEOTIDE SEQUENCE [LARGE SCALE GENOMIC DNA]</scope>
</reference>
<evidence type="ECO:0000313" key="1">
    <source>
        <dbReference type="EMBL" id="KKW35462.1"/>
    </source>
</evidence>
<name>A0A0G2A3M8_9BACT</name>
<dbReference type="AlphaFoldDB" id="A0A0G2A3M8"/>
<accession>A0A0G2A3M8</accession>
<organism evidence="1 2">
    <name type="scientific">Candidatus Uhrbacteria bacterium GW2011_GWC2_53_7</name>
    <dbReference type="NCBI Taxonomy" id="1618986"/>
    <lineage>
        <taxon>Bacteria</taxon>
        <taxon>Candidatus Uhriibacteriota</taxon>
    </lineage>
</organism>
<evidence type="ECO:0000313" key="2">
    <source>
        <dbReference type="Proteomes" id="UP000033865"/>
    </source>
</evidence>
<sequence>MSWKPKLNPLVCPFCEQACNFPRPVRLRDAPGFNNPSLAASCGCGAFVIVDIEIHDDEAQLHEWAERASRTVEVRIVAHVDFWSVAKNPEGEWDGDWVDALFYRLPS</sequence>
<protein>
    <submittedName>
        <fullName evidence="1">Uncharacterized protein</fullName>
    </submittedName>
</protein>
<proteinExistence type="predicted"/>
<gene>
    <name evidence="1" type="ORF">UY82_C0038G0010</name>
</gene>
<dbReference type="Proteomes" id="UP000033865">
    <property type="component" value="Unassembled WGS sequence"/>
</dbReference>